<dbReference type="OrthoDB" id="3360032at2759"/>
<dbReference type="Proteomes" id="UP000799444">
    <property type="component" value="Unassembled WGS sequence"/>
</dbReference>
<dbReference type="GO" id="GO:0031501">
    <property type="term" value="C:mannosyltransferase complex"/>
    <property type="evidence" value="ECO:0007669"/>
    <property type="project" value="TreeGrafter"/>
</dbReference>
<dbReference type="PANTHER" id="PTHR28022:SF1">
    <property type="entry name" value="GPI MANNOSYLTRANSFERASE 2 SUBUNIT PGA1"/>
    <property type="match status" value="1"/>
</dbReference>
<evidence type="ECO:0000313" key="3">
    <source>
        <dbReference type="Proteomes" id="UP000799444"/>
    </source>
</evidence>
<accession>A0A9P4QZN7</accession>
<dbReference type="GO" id="GO:0005789">
    <property type="term" value="C:endoplasmic reticulum membrane"/>
    <property type="evidence" value="ECO:0007669"/>
    <property type="project" value="TreeGrafter"/>
</dbReference>
<keyword evidence="1" id="KW-1133">Transmembrane helix</keyword>
<dbReference type="GO" id="GO:0000030">
    <property type="term" value="F:mannosyltransferase activity"/>
    <property type="evidence" value="ECO:0007669"/>
    <property type="project" value="TreeGrafter"/>
</dbReference>
<dbReference type="EMBL" id="ML996153">
    <property type="protein sequence ID" value="KAF2734044.1"/>
    <property type="molecule type" value="Genomic_DNA"/>
</dbReference>
<proteinExistence type="predicted"/>
<keyword evidence="1" id="KW-0812">Transmembrane</keyword>
<reference evidence="2" key="1">
    <citation type="journal article" date="2020" name="Stud. Mycol.">
        <title>101 Dothideomycetes genomes: a test case for predicting lifestyles and emergence of pathogens.</title>
        <authorList>
            <person name="Haridas S."/>
            <person name="Albert R."/>
            <person name="Binder M."/>
            <person name="Bloem J."/>
            <person name="Labutti K."/>
            <person name="Salamov A."/>
            <person name="Andreopoulos B."/>
            <person name="Baker S."/>
            <person name="Barry K."/>
            <person name="Bills G."/>
            <person name="Bluhm B."/>
            <person name="Cannon C."/>
            <person name="Castanera R."/>
            <person name="Culley D."/>
            <person name="Daum C."/>
            <person name="Ezra D."/>
            <person name="Gonzalez J."/>
            <person name="Henrissat B."/>
            <person name="Kuo A."/>
            <person name="Liang C."/>
            <person name="Lipzen A."/>
            <person name="Lutzoni F."/>
            <person name="Magnuson J."/>
            <person name="Mondo S."/>
            <person name="Nolan M."/>
            <person name="Ohm R."/>
            <person name="Pangilinan J."/>
            <person name="Park H.-J."/>
            <person name="Ramirez L."/>
            <person name="Alfaro M."/>
            <person name="Sun H."/>
            <person name="Tritt A."/>
            <person name="Yoshinaga Y."/>
            <person name="Zwiers L.-H."/>
            <person name="Turgeon B."/>
            <person name="Goodwin S."/>
            <person name="Spatafora J."/>
            <person name="Crous P."/>
            <person name="Grigoriev I."/>
        </authorList>
    </citation>
    <scope>NUCLEOTIDE SEQUENCE</scope>
    <source>
        <strain evidence="2">CBS 125425</strain>
    </source>
</reference>
<protein>
    <submittedName>
        <fullName evidence="2">Uncharacterized protein</fullName>
    </submittedName>
</protein>
<feature type="non-terminal residue" evidence="2">
    <location>
        <position position="222"/>
    </location>
</feature>
<comment type="caution">
    <text evidence="2">The sequence shown here is derived from an EMBL/GenBank/DDBJ whole genome shotgun (WGS) entry which is preliminary data.</text>
</comment>
<keyword evidence="3" id="KW-1185">Reference proteome</keyword>
<gene>
    <name evidence="2" type="ORF">EJ04DRAFT_399168</name>
</gene>
<organism evidence="2 3">
    <name type="scientific">Polyplosphaeria fusca</name>
    <dbReference type="NCBI Taxonomy" id="682080"/>
    <lineage>
        <taxon>Eukaryota</taxon>
        <taxon>Fungi</taxon>
        <taxon>Dikarya</taxon>
        <taxon>Ascomycota</taxon>
        <taxon>Pezizomycotina</taxon>
        <taxon>Dothideomycetes</taxon>
        <taxon>Pleosporomycetidae</taxon>
        <taxon>Pleosporales</taxon>
        <taxon>Tetraplosphaeriaceae</taxon>
        <taxon>Polyplosphaeria</taxon>
    </lineage>
</organism>
<dbReference type="PANTHER" id="PTHR28022">
    <property type="entry name" value="GPI MANNOSYLTRANSFERASE 2 SUBUNIT PGA1"/>
    <property type="match status" value="1"/>
</dbReference>
<evidence type="ECO:0000313" key="2">
    <source>
        <dbReference type="EMBL" id="KAF2734044.1"/>
    </source>
</evidence>
<feature type="transmembrane region" description="Helical" evidence="1">
    <location>
        <begin position="187"/>
        <end position="208"/>
    </location>
</feature>
<dbReference type="Pfam" id="PF10333">
    <property type="entry name" value="Pga1"/>
    <property type="match status" value="1"/>
</dbReference>
<dbReference type="AlphaFoldDB" id="A0A9P4QZN7"/>
<dbReference type="GO" id="GO:0006506">
    <property type="term" value="P:GPI anchor biosynthetic process"/>
    <property type="evidence" value="ECO:0007669"/>
    <property type="project" value="TreeGrafter"/>
</dbReference>
<keyword evidence="1" id="KW-0472">Membrane</keyword>
<sequence>TVNANVEKTIFLGPSPLALDNDVRPGLSDLRLPTLAPAANPVLERRIAVQFPSATAPRGRESWYLLHGLESGRRYEVRICWPATQPTDFWLDTFPISHVFDAPDLIASLAAYSEQRQQSVQEEGELLSEQQPPISPSTLFLRIQAAASFYSSNKTLMEHPPLVDADITTVLDPYLWNILPRSLAPTVAYICAVAPLVWLLSGFIYRFLLSVAADSTLKAHDD</sequence>
<dbReference type="InterPro" id="IPR019433">
    <property type="entry name" value="GPI_ManTrfase_II_coact_Pga1"/>
</dbReference>
<feature type="non-terminal residue" evidence="2">
    <location>
        <position position="1"/>
    </location>
</feature>
<name>A0A9P4QZN7_9PLEO</name>
<evidence type="ECO:0000256" key="1">
    <source>
        <dbReference type="SAM" id="Phobius"/>
    </source>
</evidence>